<dbReference type="GO" id="GO:0016197">
    <property type="term" value="P:endosomal transport"/>
    <property type="evidence" value="ECO:0007669"/>
    <property type="project" value="TreeGrafter"/>
</dbReference>
<dbReference type="InterPro" id="IPR011992">
    <property type="entry name" value="EF-hand-dom_pair"/>
</dbReference>
<accession>A0A8S1IR82</accession>
<dbReference type="Gene3D" id="1.10.238.10">
    <property type="entry name" value="EF-hand"/>
    <property type="match status" value="1"/>
</dbReference>
<dbReference type="GO" id="GO:0006897">
    <property type="term" value="P:endocytosis"/>
    <property type="evidence" value="ECO:0007669"/>
    <property type="project" value="TreeGrafter"/>
</dbReference>
<dbReference type="SMART" id="SM00027">
    <property type="entry name" value="EH"/>
    <property type="match status" value="1"/>
</dbReference>
<feature type="domain" description="EH" evidence="2">
    <location>
        <begin position="40"/>
        <end position="124"/>
    </location>
</feature>
<dbReference type="GO" id="GO:0005737">
    <property type="term" value="C:cytoplasm"/>
    <property type="evidence" value="ECO:0007669"/>
    <property type="project" value="TreeGrafter"/>
</dbReference>
<organism evidence="3 4">
    <name type="scientific">Ostreobium quekettii</name>
    <dbReference type="NCBI Taxonomy" id="121088"/>
    <lineage>
        <taxon>Eukaryota</taxon>
        <taxon>Viridiplantae</taxon>
        <taxon>Chlorophyta</taxon>
        <taxon>core chlorophytes</taxon>
        <taxon>Ulvophyceae</taxon>
        <taxon>TCBD clade</taxon>
        <taxon>Bryopsidales</taxon>
        <taxon>Ostreobineae</taxon>
        <taxon>Ostreobiaceae</taxon>
        <taxon>Ostreobium</taxon>
    </lineage>
</organism>
<dbReference type="PANTHER" id="PTHR11216">
    <property type="entry name" value="EH DOMAIN"/>
    <property type="match status" value="1"/>
</dbReference>
<dbReference type="Proteomes" id="UP000708148">
    <property type="component" value="Unassembled WGS sequence"/>
</dbReference>
<comment type="caution">
    <text evidence="3">The sequence shown here is derived from an EMBL/GenBank/DDBJ whole genome shotgun (WGS) entry which is preliminary data.</text>
</comment>
<keyword evidence="4" id="KW-1185">Reference proteome</keyword>
<dbReference type="GO" id="GO:0005886">
    <property type="term" value="C:plasma membrane"/>
    <property type="evidence" value="ECO:0007669"/>
    <property type="project" value="TreeGrafter"/>
</dbReference>
<evidence type="ECO:0000259" key="2">
    <source>
        <dbReference type="PROSITE" id="PS50031"/>
    </source>
</evidence>
<proteinExistence type="predicted"/>
<feature type="region of interest" description="Disordered" evidence="1">
    <location>
        <begin position="659"/>
        <end position="678"/>
    </location>
</feature>
<gene>
    <name evidence="3" type="ORF">OSTQU699_LOCUS3020</name>
</gene>
<feature type="region of interest" description="Disordered" evidence="1">
    <location>
        <begin position="119"/>
        <end position="234"/>
    </location>
</feature>
<dbReference type="InterPro" id="IPR000261">
    <property type="entry name" value="EH_dom"/>
</dbReference>
<evidence type="ECO:0000313" key="3">
    <source>
        <dbReference type="EMBL" id="CAD7697659.1"/>
    </source>
</evidence>
<evidence type="ECO:0000313" key="4">
    <source>
        <dbReference type="Proteomes" id="UP000708148"/>
    </source>
</evidence>
<evidence type="ECO:0000256" key="1">
    <source>
        <dbReference type="SAM" id="MobiDB-lite"/>
    </source>
</evidence>
<feature type="non-terminal residue" evidence="3">
    <location>
        <position position="1"/>
    </location>
</feature>
<dbReference type="SUPFAM" id="SSF47473">
    <property type="entry name" value="EF-hand"/>
    <property type="match status" value="1"/>
</dbReference>
<feature type="region of interest" description="Disordered" evidence="1">
    <location>
        <begin position="446"/>
        <end position="652"/>
    </location>
</feature>
<dbReference type="OrthoDB" id="1716625at2759"/>
<feature type="region of interest" description="Disordered" evidence="1">
    <location>
        <begin position="332"/>
        <end position="395"/>
    </location>
</feature>
<sequence>MNVHRRRERSTKTKDRNAANGVSNTIALGDRWSTLVDGWFVQANAGEDGRVHGSDAVQFFRRSGLDDEDLARVWDKVVPPKEDRMNRIQFENALKLVALLQTGGELSDINAVEAISQNVPDPEPVFRPVNRSPSPQSMIPQPPCQNPRAGDTRWLPRRNAASSSKLPSGDSWMERAASVPTKSAGVDERAPRSRSFSGGFADGGRSPKTGRGSKPPRPERVRSTSMPCSLDEDEEQIGRPATGALRFVRLDEKIVRVKSPSKASGRQGFAKSVQIDEHLSGGRYVASTNGLWAAPDYYATGPEEELGQATGVPSTSGEASNRMYSGAMMDGRPRGAAPQGGKAAAVDNQSTRGNPRFLETDTQVGRDGPVPSKSVTLEDFSAPASPMRERRASADYYLGAGSKSAKSAATDDSLQSDRPLSARAALAGNYGGGGIAKPPVADEYASIGAPVSGRSRQADDHPNRDSPLPGRVTVAEEYAGASGPVPGRVADGGGPRGSPVPYRPVASREDSGAGGSPAEARAAEVDEHVAPGPVTSDRAGELDGSTAKNSPKSHRFEELKSKASSGTSGRFAELDDQEPRISPVHSRSADDLVAGGGSIHGRPGPPASYGDSDDDYICDRRAEQSEQSMRSYTPSSVGGRSSRLQTPSFSDDMVSELAGSDLAKDVTGPCTAGLVNVE</sequence>
<feature type="compositionally biased region" description="Polar residues" evidence="1">
    <location>
        <begin position="625"/>
        <end position="649"/>
    </location>
</feature>
<protein>
    <recommendedName>
        <fullName evidence="2">EH domain-containing protein</fullName>
    </recommendedName>
</protein>
<dbReference type="Pfam" id="PF12763">
    <property type="entry name" value="EH"/>
    <property type="match status" value="1"/>
</dbReference>
<name>A0A8S1IR82_9CHLO</name>
<dbReference type="EMBL" id="CAJHUC010000695">
    <property type="protein sequence ID" value="CAD7697659.1"/>
    <property type="molecule type" value="Genomic_DNA"/>
</dbReference>
<reference evidence="3" key="1">
    <citation type="submission" date="2020-12" db="EMBL/GenBank/DDBJ databases">
        <authorList>
            <person name="Iha C."/>
        </authorList>
    </citation>
    <scope>NUCLEOTIDE SEQUENCE</scope>
</reference>
<dbReference type="AlphaFoldDB" id="A0A8S1IR82"/>
<dbReference type="PROSITE" id="PS50031">
    <property type="entry name" value="EH"/>
    <property type="match status" value="1"/>
</dbReference>
<feature type="region of interest" description="Disordered" evidence="1">
    <location>
        <begin position="1"/>
        <end position="22"/>
    </location>
</feature>